<evidence type="ECO:0000259" key="1">
    <source>
        <dbReference type="Pfam" id="PF09058"/>
    </source>
</evidence>
<dbReference type="InterPro" id="IPR036892">
    <property type="entry name" value="L27_dom_sf"/>
</dbReference>
<evidence type="ECO:0000313" key="2">
    <source>
        <dbReference type="EMBL" id="EOB00493.1"/>
    </source>
</evidence>
<dbReference type="Pfam" id="PF09058">
    <property type="entry name" value="L27_1"/>
    <property type="match status" value="1"/>
</dbReference>
<dbReference type="Proteomes" id="UP000296049">
    <property type="component" value="Unassembled WGS sequence"/>
</dbReference>
<dbReference type="Gene3D" id="1.10.287.470">
    <property type="entry name" value="Helix hairpin bin"/>
    <property type="match status" value="1"/>
</dbReference>
<dbReference type="EMBL" id="KB743192">
    <property type="protein sequence ID" value="EOB00493.1"/>
    <property type="molecule type" value="Genomic_DNA"/>
</dbReference>
<dbReference type="InterPro" id="IPR015143">
    <property type="entry name" value="L27_1"/>
</dbReference>
<sequence>MTQVTEPAGVEQHPKLLTNDLAVGSQNLYIGKIRGITGRSDALVRAERKGSQICSILPVLAMDTDRALVLLEEYCKKLRKPEEQQLKKAIRKVMGIFKSSLFQALLARGTCRASGGAGASSLLPSCIDMGQSIRSLLLNINMSSKEDLLTEKQVRPFKIPTAVACMIPNYGSDFDVPGGFTSVKARTCFRFALRQLALKQMMPCQTGKRFPYSTGHEAEMMVYRACFSPELWWCGGMVLCRNRDGGVGHDVINNHAAMMRFMMSDTFGEELVLNQDNPKAVEDSWGQKRATPELLTNSVGELSQTVMLFPKPETIQQVWGKEQGFGEAFTKQYV</sequence>
<evidence type="ECO:0000313" key="3">
    <source>
        <dbReference type="Proteomes" id="UP000296049"/>
    </source>
</evidence>
<gene>
    <name evidence="2" type="ORF">Anapl_13405</name>
</gene>
<keyword evidence="3" id="KW-1185">Reference proteome</keyword>
<dbReference type="AlphaFoldDB" id="R0LJC1"/>
<organism evidence="2 3">
    <name type="scientific">Anas platyrhynchos</name>
    <name type="common">Mallard</name>
    <name type="synonym">Anas boschas</name>
    <dbReference type="NCBI Taxonomy" id="8839"/>
    <lineage>
        <taxon>Eukaryota</taxon>
        <taxon>Metazoa</taxon>
        <taxon>Chordata</taxon>
        <taxon>Craniata</taxon>
        <taxon>Vertebrata</taxon>
        <taxon>Euteleostomi</taxon>
        <taxon>Archelosauria</taxon>
        <taxon>Archosauria</taxon>
        <taxon>Dinosauria</taxon>
        <taxon>Saurischia</taxon>
        <taxon>Theropoda</taxon>
        <taxon>Coelurosauria</taxon>
        <taxon>Aves</taxon>
        <taxon>Neognathae</taxon>
        <taxon>Galloanserae</taxon>
        <taxon>Anseriformes</taxon>
        <taxon>Anatidae</taxon>
        <taxon>Anatinae</taxon>
        <taxon>Anas</taxon>
    </lineage>
</organism>
<name>R0LJC1_ANAPL</name>
<reference evidence="3" key="1">
    <citation type="journal article" date="2013" name="Nat. Genet.">
        <title>The duck genome and transcriptome provide insight into an avian influenza virus reservoir species.</title>
        <authorList>
            <person name="Huang Y."/>
            <person name="Li Y."/>
            <person name="Burt D.W."/>
            <person name="Chen H."/>
            <person name="Zhang Y."/>
            <person name="Qian W."/>
            <person name="Kim H."/>
            <person name="Gan S."/>
            <person name="Zhao Y."/>
            <person name="Li J."/>
            <person name="Yi K."/>
            <person name="Feng H."/>
            <person name="Zhu P."/>
            <person name="Li B."/>
            <person name="Liu Q."/>
            <person name="Fairley S."/>
            <person name="Magor K.E."/>
            <person name="Du Z."/>
            <person name="Hu X."/>
            <person name="Goodman L."/>
            <person name="Tafer H."/>
            <person name="Vignal A."/>
            <person name="Lee T."/>
            <person name="Kim K.W."/>
            <person name="Sheng Z."/>
            <person name="An Y."/>
            <person name="Searle S."/>
            <person name="Herrero J."/>
            <person name="Groenen M.A."/>
            <person name="Crooijmans R.P."/>
            <person name="Faraut T."/>
            <person name="Cai Q."/>
            <person name="Webster R.G."/>
            <person name="Aldridge J.R."/>
            <person name="Warren W.C."/>
            <person name="Bartschat S."/>
            <person name="Kehr S."/>
            <person name="Marz M."/>
            <person name="Stadler P.F."/>
            <person name="Smith J."/>
            <person name="Kraus R.H."/>
            <person name="Zhao Y."/>
            <person name="Ren L."/>
            <person name="Fei J."/>
            <person name="Morisson M."/>
            <person name="Kaiser P."/>
            <person name="Griffin D.K."/>
            <person name="Rao M."/>
            <person name="Pitel F."/>
            <person name="Wang J."/>
            <person name="Li N."/>
        </authorList>
    </citation>
    <scope>NUCLEOTIDE SEQUENCE [LARGE SCALE GENOMIC DNA]</scope>
</reference>
<protein>
    <submittedName>
        <fullName evidence="2">Disks large-like protein 1</fullName>
    </submittedName>
</protein>
<proteinExistence type="predicted"/>
<accession>R0LJC1</accession>
<dbReference type="SUPFAM" id="SSF101288">
    <property type="entry name" value="L27 domain"/>
    <property type="match status" value="1"/>
</dbReference>
<feature type="domain" description="L27-1" evidence="1">
    <location>
        <begin position="63"/>
        <end position="106"/>
    </location>
</feature>